<reference evidence="2 3" key="1">
    <citation type="submission" date="2018-09" db="EMBL/GenBank/DDBJ databases">
        <title>Altererythrobacter sp.Ery1 and Ery12, the genome sequencing of novel strains in genus Alterythrobacter.</title>
        <authorList>
            <person name="Cheng H."/>
            <person name="Wu Y.-H."/>
            <person name="Fang C."/>
            <person name="Xu X.-W."/>
        </authorList>
    </citation>
    <scope>NUCLEOTIDE SEQUENCE [LARGE SCALE GENOMIC DNA]</scope>
    <source>
        <strain evidence="2 3">Ery12</strain>
    </source>
</reference>
<evidence type="ECO:0000313" key="3">
    <source>
        <dbReference type="Proteomes" id="UP000284322"/>
    </source>
</evidence>
<keyword evidence="3" id="KW-1185">Reference proteome</keyword>
<accession>A0A419R2B4</accession>
<gene>
    <name evidence="2" type="ORF">D6858_08360</name>
</gene>
<feature type="signal peptide" evidence="1">
    <location>
        <begin position="1"/>
        <end position="23"/>
    </location>
</feature>
<evidence type="ECO:0008006" key="4">
    <source>
        <dbReference type="Google" id="ProtNLM"/>
    </source>
</evidence>
<organism evidence="2 3">
    <name type="scientific">Tsuneonella suprasediminis</name>
    <dbReference type="NCBI Taxonomy" id="2306996"/>
    <lineage>
        <taxon>Bacteria</taxon>
        <taxon>Pseudomonadati</taxon>
        <taxon>Pseudomonadota</taxon>
        <taxon>Alphaproteobacteria</taxon>
        <taxon>Sphingomonadales</taxon>
        <taxon>Erythrobacteraceae</taxon>
        <taxon>Tsuneonella</taxon>
    </lineage>
</organism>
<protein>
    <recommendedName>
        <fullName evidence="4">Secreted protein</fullName>
    </recommendedName>
</protein>
<evidence type="ECO:0000313" key="2">
    <source>
        <dbReference type="EMBL" id="RJX67949.1"/>
    </source>
</evidence>
<evidence type="ECO:0000256" key="1">
    <source>
        <dbReference type="SAM" id="SignalP"/>
    </source>
</evidence>
<proteinExistence type="predicted"/>
<feature type="chain" id="PRO_5019167735" description="Secreted protein" evidence="1">
    <location>
        <begin position="24"/>
        <end position="80"/>
    </location>
</feature>
<dbReference type="EMBL" id="RAHJ01000018">
    <property type="protein sequence ID" value="RJX67949.1"/>
    <property type="molecule type" value="Genomic_DNA"/>
</dbReference>
<dbReference type="RefSeq" id="WP_120108969.1">
    <property type="nucleotide sequence ID" value="NZ_DATCMS010000001.1"/>
</dbReference>
<dbReference type="AlphaFoldDB" id="A0A419R2B4"/>
<name>A0A419R2B4_9SPHN</name>
<dbReference type="OrthoDB" id="7511203at2"/>
<sequence>MSGQLAITAIVALIPAIVGPAPADGEAASGGLIAQLCNGGTISIPVNGQPLPPASQPCCAKGCHSSERKRKQFDPAQSND</sequence>
<dbReference type="Proteomes" id="UP000284322">
    <property type="component" value="Unassembled WGS sequence"/>
</dbReference>
<comment type="caution">
    <text evidence="2">The sequence shown here is derived from an EMBL/GenBank/DDBJ whole genome shotgun (WGS) entry which is preliminary data.</text>
</comment>
<keyword evidence="1" id="KW-0732">Signal</keyword>